<accession>A0A8J7MBG7</accession>
<reference evidence="1" key="1">
    <citation type="submission" date="2021-01" db="EMBL/GenBank/DDBJ databases">
        <title>Modified the classification status of verrucomicrobia.</title>
        <authorList>
            <person name="Feng X."/>
        </authorList>
    </citation>
    <scope>NUCLEOTIDE SEQUENCE</scope>
    <source>
        <strain evidence="1">_KCTC 22039</strain>
    </source>
</reference>
<dbReference type="AlphaFoldDB" id="A0A8J7MBG7"/>
<sequence length="535" mass="57813">MKNYQKEERQTRRDFLRQSACASLGVSAIVNTLAQMRLMTAAMGQEGLVNTEYKAMVCLFMNGGNDSNNMIFPIGIAEDDELRADYEQARGVLALPRTQSDGSELTDTALNLPDGSGELDKCRAFDKHHGGEIHPIAVHPSAAPMAEMFNDGDLAFVCNVGTLAEPIPNRDAYVNRLVNLPTQLFSHSNQQTQWQSSIADQTFTSGWGGRVADLLNASYNDSGKVSMSISLKGVNSFQTGIGGGVSQYIVNSSGAVSLDGYGTNTKPYKYAYQNTVDVTDGYKATNQGRQLQAFNDILDLTHENLLEENYQQIVRSARATEGVVGAALTAASQTGVDFDLKFANAKSSLGDQLKTIAKLIAGRSALGNSRQIYFCEISGYDTHSSLQASHAELMEELSNALKAFRDTLKDPAIDIFDQVTTFTASDFNRTLTPNGTSASAGSDHAWGGHTIVMGGAVKGGQLYGSFPSLKVGDQIGSIDSHKSRGRLIPDISVDQYSSVLANWFGVDSNARELIFPNFARFDDPFSVASTNLDFL</sequence>
<evidence type="ECO:0000313" key="2">
    <source>
        <dbReference type="Proteomes" id="UP000624703"/>
    </source>
</evidence>
<dbReference type="Pfam" id="PF07394">
    <property type="entry name" value="DUF1501"/>
    <property type="match status" value="1"/>
</dbReference>
<dbReference type="PANTHER" id="PTHR43737">
    <property type="entry name" value="BLL7424 PROTEIN"/>
    <property type="match status" value="1"/>
</dbReference>
<comment type="caution">
    <text evidence="1">The sequence shown here is derived from an EMBL/GenBank/DDBJ whole genome shotgun (WGS) entry which is preliminary data.</text>
</comment>
<gene>
    <name evidence="1" type="ORF">JIN82_04905</name>
</gene>
<dbReference type="PANTHER" id="PTHR43737:SF1">
    <property type="entry name" value="DUF1501 DOMAIN-CONTAINING PROTEIN"/>
    <property type="match status" value="1"/>
</dbReference>
<dbReference type="InterPro" id="IPR010869">
    <property type="entry name" value="DUF1501"/>
</dbReference>
<dbReference type="EMBL" id="JAENIM010000022">
    <property type="protein sequence ID" value="MBK1790494.1"/>
    <property type="molecule type" value="Genomic_DNA"/>
</dbReference>
<organism evidence="1 2">
    <name type="scientific">Persicirhabdus sediminis</name>
    <dbReference type="NCBI Taxonomy" id="454144"/>
    <lineage>
        <taxon>Bacteria</taxon>
        <taxon>Pseudomonadati</taxon>
        <taxon>Verrucomicrobiota</taxon>
        <taxon>Verrucomicrobiia</taxon>
        <taxon>Verrucomicrobiales</taxon>
        <taxon>Verrucomicrobiaceae</taxon>
        <taxon>Persicirhabdus</taxon>
    </lineage>
</organism>
<dbReference type="RefSeq" id="WP_200310528.1">
    <property type="nucleotide sequence ID" value="NZ_JAENIM010000022.1"/>
</dbReference>
<protein>
    <submittedName>
        <fullName evidence="1">DUF1501 domain-containing protein</fullName>
    </submittedName>
</protein>
<proteinExistence type="predicted"/>
<evidence type="ECO:0000313" key="1">
    <source>
        <dbReference type="EMBL" id="MBK1790494.1"/>
    </source>
</evidence>
<dbReference type="Proteomes" id="UP000624703">
    <property type="component" value="Unassembled WGS sequence"/>
</dbReference>
<keyword evidence="2" id="KW-1185">Reference proteome</keyword>
<name>A0A8J7MBG7_9BACT</name>